<feature type="region of interest" description="Disordered" evidence="1">
    <location>
        <begin position="1"/>
        <end position="50"/>
    </location>
</feature>
<name>A0A9I9E167_CUCME</name>
<protein>
    <submittedName>
        <fullName evidence="2">Uncharacterized protein</fullName>
    </submittedName>
</protein>
<reference evidence="2" key="1">
    <citation type="submission" date="2023-03" db="UniProtKB">
        <authorList>
            <consortium name="EnsemblPlants"/>
        </authorList>
    </citation>
    <scope>IDENTIFICATION</scope>
</reference>
<organism evidence="2">
    <name type="scientific">Cucumis melo</name>
    <name type="common">Muskmelon</name>
    <dbReference type="NCBI Taxonomy" id="3656"/>
    <lineage>
        <taxon>Eukaryota</taxon>
        <taxon>Viridiplantae</taxon>
        <taxon>Streptophyta</taxon>
        <taxon>Embryophyta</taxon>
        <taxon>Tracheophyta</taxon>
        <taxon>Spermatophyta</taxon>
        <taxon>Magnoliopsida</taxon>
        <taxon>eudicotyledons</taxon>
        <taxon>Gunneridae</taxon>
        <taxon>Pentapetalae</taxon>
        <taxon>rosids</taxon>
        <taxon>fabids</taxon>
        <taxon>Cucurbitales</taxon>
        <taxon>Cucurbitaceae</taxon>
        <taxon>Benincaseae</taxon>
        <taxon>Cucumis</taxon>
    </lineage>
</organism>
<sequence length="50" mass="6008">SAHTRRPFSLCFTRRRSEEGNTTKKKNGRATCSSARDKEREMKREREHQR</sequence>
<accession>A0A9I9E167</accession>
<dbReference type="Gramene" id="MELO3C027586.2.1">
    <property type="protein sequence ID" value="MELO3C027586.2.1"/>
    <property type="gene ID" value="MELO3C027586.2"/>
</dbReference>
<evidence type="ECO:0000256" key="1">
    <source>
        <dbReference type="SAM" id="MobiDB-lite"/>
    </source>
</evidence>
<proteinExistence type="predicted"/>
<feature type="compositionally biased region" description="Basic and acidic residues" evidence="1">
    <location>
        <begin position="35"/>
        <end position="50"/>
    </location>
</feature>
<dbReference type="EnsemblPlants" id="MELO3C027586.2.1">
    <property type="protein sequence ID" value="MELO3C027586.2.1"/>
    <property type="gene ID" value="MELO3C027586.2"/>
</dbReference>
<dbReference type="AlphaFoldDB" id="A0A9I9E167"/>
<evidence type="ECO:0000313" key="2">
    <source>
        <dbReference type="EnsemblPlants" id="MELO3C027586.2.1"/>
    </source>
</evidence>